<evidence type="ECO:0000313" key="15">
    <source>
        <dbReference type="EMBL" id="KAG6466962.1"/>
    </source>
</evidence>
<dbReference type="EMBL" id="JACMSC010000099">
    <property type="protein sequence ID" value="KAG6466962.1"/>
    <property type="molecule type" value="Genomic_DNA"/>
</dbReference>
<feature type="domain" description="CN hydrolase" evidence="14">
    <location>
        <begin position="7"/>
        <end position="290"/>
    </location>
</feature>
<proteinExistence type="inferred from homology"/>
<reference evidence="15 16" key="1">
    <citation type="submission" date="2020-08" db="EMBL/GenBank/DDBJ databases">
        <title>Plant Genome Project.</title>
        <authorList>
            <person name="Zhang R.-G."/>
        </authorList>
    </citation>
    <scope>NUCLEOTIDE SEQUENCE [LARGE SCALE GENOMIC DNA]</scope>
    <source>
        <tissue evidence="15">Rhizome</tissue>
    </source>
</reference>
<dbReference type="SMART" id="SM00835">
    <property type="entry name" value="Cupin_1"/>
    <property type="match status" value="1"/>
</dbReference>
<dbReference type="InterPro" id="IPR014710">
    <property type="entry name" value="RmlC-like_jellyroll"/>
</dbReference>
<dbReference type="PANTHER" id="PTHR43674">
    <property type="entry name" value="NITRILASE C965.09-RELATED"/>
    <property type="match status" value="1"/>
</dbReference>
<evidence type="ECO:0000256" key="3">
    <source>
        <dbReference type="ARBA" id="ARBA00007456"/>
    </source>
</evidence>
<evidence type="ECO:0000256" key="9">
    <source>
        <dbReference type="ARBA" id="ARBA00022801"/>
    </source>
</evidence>
<comment type="function">
    <text evidence="1">May play a role in plant defense. Probably has no oxalate oxidase activity even if the active site is conserved.</text>
</comment>
<dbReference type="AlphaFoldDB" id="A0A8J5ESQ6"/>
<evidence type="ECO:0000259" key="14">
    <source>
        <dbReference type="PROSITE" id="PS50263"/>
    </source>
</evidence>
<sequence>MAEARKVVVAALQFACSDTVSENVDTAERLVRAAHKEGANIILIQVPKGISSYFSIELFEGYYFCQAQRADYFQRAKPYKGHPTILRMQQLAKELGVVIPVSFFEEENNAHYNSVAIIDADGTDLGLYRKSHIPDGPGRDYCIDGRSSISTQVTLALRSSPPDLRRLVSVSKLLAASRSICWDQWFPEAARAMVLQGAEILLYPTAIGSEPQDQELDSREHWKRVMQGHAGANLVPLAASNRIGKETIRTEHGTSTITFYGNSFIAGPTGEIVALASDTNEEILVAEFNLDYIKTLRHSWGVFRDRRPDLYKLKVMALKQVLAFLILFLATGTLRYSAFASDPDILVDFIPPPEGTPVDGSYFAFSGLRSVVGGRLPPANFTVTKASMSNFPALNGQSVSMAVLTYPQGSVNQLHTHPRAAELLLLMQGNLEVGFVDTANKLYTRSLQRGDAFVFPKGLVHFQFNCGKGPAVAVSAFGSANAGTVSVPQSTFGVDIDDGILAASFKTDAATIQKLKAGLRGPK</sequence>
<dbReference type="CDD" id="cd02241">
    <property type="entry name" value="cupin_OxOx"/>
    <property type="match status" value="1"/>
</dbReference>
<dbReference type="Gene3D" id="3.60.110.10">
    <property type="entry name" value="Carbon-nitrogen hydrolase"/>
    <property type="match status" value="1"/>
</dbReference>
<dbReference type="SUPFAM" id="SSF51182">
    <property type="entry name" value="RmlC-like cupins"/>
    <property type="match status" value="1"/>
</dbReference>
<dbReference type="GO" id="GO:0033388">
    <property type="term" value="P:putrescine biosynthetic process from arginine"/>
    <property type="evidence" value="ECO:0007669"/>
    <property type="project" value="TreeGrafter"/>
</dbReference>
<dbReference type="InterPro" id="IPR036526">
    <property type="entry name" value="C-N_Hydrolase_sf"/>
</dbReference>
<keyword evidence="9" id="KW-0378">Hydrolase</keyword>
<organism evidence="15 16">
    <name type="scientific">Zingiber officinale</name>
    <name type="common">Ginger</name>
    <name type="synonym">Amomum zingiber</name>
    <dbReference type="NCBI Taxonomy" id="94328"/>
    <lineage>
        <taxon>Eukaryota</taxon>
        <taxon>Viridiplantae</taxon>
        <taxon>Streptophyta</taxon>
        <taxon>Embryophyta</taxon>
        <taxon>Tracheophyta</taxon>
        <taxon>Spermatophyta</taxon>
        <taxon>Magnoliopsida</taxon>
        <taxon>Liliopsida</taxon>
        <taxon>Zingiberales</taxon>
        <taxon>Zingiberaceae</taxon>
        <taxon>Zingiber</taxon>
    </lineage>
</organism>
<dbReference type="FunFam" id="2.60.120.10:FF:000098">
    <property type="entry name" value="Germin-like protein 9-3"/>
    <property type="match status" value="1"/>
</dbReference>
<comment type="caution">
    <text evidence="15">The sequence shown here is derived from an EMBL/GenBank/DDBJ whole genome shotgun (WGS) entry which is preliminary data.</text>
</comment>
<dbReference type="GO" id="GO:0048046">
    <property type="term" value="C:apoplast"/>
    <property type="evidence" value="ECO:0007669"/>
    <property type="project" value="UniProtKB-SubCell"/>
</dbReference>
<feature type="binding site" evidence="13">
    <location>
        <position position="415"/>
    </location>
    <ligand>
        <name>Mn(2+)</name>
        <dbReference type="ChEBI" id="CHEBI:29035"/>
    </ligand>
</feature>
<evidence type="ECO:0000256" key="4">
    <source>
        <dbReference type="ARBA" id="ARBA00011268"/>
    </source>
</evidence>
<feature type="binding site" evidence="12">
    <location>
        <position position="422"/>
    </location>
    <ligand>
        <name>oxalate</name>
        <dbReference type="ChEBI" id="CHEBI:30623"/>
    </ligand>
</feature>
<dbReference type="InterPro" id="IPR050345">
    <property type="entry name" value="Aliph_Amidase/BUP"/>
</dbReference>
<dbReference type="GO" id="GO:0050126">
    <property type="term" value="F:N-carbamoylputrescine amidase activity"/>
    <property type="evidence" value="ECO:0007669"/>
    <property type="project" value="TreeGrafter"/>
</dbReference>
<dbReference type="InterPro" id="IPR003010">
    <property type="entry name" value="C-N_Hydrolase"/>
</dbReference>
<feature type="binding site" evidence="12">
    <location>
        <position position="412"/>
    </location>
    <ligand>
        <name>oxalate</name>
        <dbReference type="ChEBI" id="CHEBI:30623"/>
    </ligand>
</feature>
<comment type="subunit">
    <text evidence="4">Oligomer (believed to be a pentamer but probably hexamer).</text>
</comment>
<dbReference type="PANTHER" id="PTHR43674:SF2">
    <property type="entry name" value="BETA-UREIDOPROPIONASE"/>
    <property type="match status" value="1"/>
</dbReference>
<evidence type="ECO:0000256" key="7">
    <source>
        <dbReference type="ARBA" id="ARBA00022723"/>
    </source>
</evidence>
<dbReference type="InterPro" id="IPR011051">
    <property type="entry name" value="RmlC_Cupin_sf"/>
</dbReference>
<comment type="subcellular location">
    <subcellularLocation>
        <location evidence="2">Secreted</location>
        <location evidence="2">Extracellular space</location>
        <location evidence="2">Apoplast</location>
    </subcellularLocation>
</comment>
<dbReference type="SUPFAM" id="SSF56317">
    <property type="entry name" value="Carbon-nitrogen hydrolase"/>
    <property type="match status" value="1"/>
</dbReference>
<protein>
    <recommendedName>
        <fullName evidence="14">CN hydrolase domain-containing protein</fullName>
    </recommendedName>
</protein>
<keyword evidence="8" id="KW-0732">Signal</keyword>
<keyword evidence="11 12" id="KW-0464">Manganese</keyword>
<dbReference type="PROSITE" id="PS50263">
    <property type="entry name" value="CN_HYDROLASE"/>
    <property type="match status" value="1"/>
</dbReference>
<evidence type="ECO:0000256" key="13">
    <source>
        <dbReference type="PIRSR" id="PIRSR601929-2"/>
    </source>
</evidence>
<feature type="binding site" evidence="12">
    <location>
        <position position="417"/>
    </location>
    <ligand>
        <name>oxalate</name>
        <dbReference type="ChEBI" id="CHEBI:30623"/>
    </ligand>
</feature>
<dbReference type="Pfam" id="PF00190">
    <property type="entry name" value="Cupin_1"/>
    <property type="match status" value="1"/>
</dbReference>
<keyword evidence="6" id="KW-0964">Secreted</keyword>
<gene>
    <name evidence="15" type="ORF">ZIOFF_075229</name>
</gene>
<feature type="binding site" evidence="13">
    <location>
        <position position="422"/>
    </location>
    <ligand>
        <name>Mn(2+)</name>
        <dbReference type="ChEBI" id="CHEBI:29035"/>
    </ligand>
</feature>
<accession>A0A8J5ESQ6</accession>
<evidence type="ECO:0000256" key="5">
    <source>
        <dbReference type="ARBA" id="ARBA00022523"/>
    </source>
</evidence>
<feature type="binding site" evidence="13">
    <location>
        <position position="417"/>
    </location>
    <ligand>
        <name>Mn(2+)</name>
        <dbReference type="ChEBI" id="CHEBI:29035"/>
    </ligand>
</feature>
<evidence type="ECO:0000313" key="16">
    <source>
        <dbReference type="Proteomes" id="UP000734854"/>
    </source>
</evidence>
<dbReference type="PRINTS" id="PR00325">
    <property type="entry name" value="GERMIN"/>
</dbReference>
<evidence type="ECO:0000256" key="10">
    <source>
        <dbReference type="ARBA" id="ARBA00023180"/>
    </source>
</evidence>
<dbReference type="Pfam" id="PF00795">
    <property type="entry name" value="CN_hydrolase"/>
    <property type="match status" value="1"/>
</dbReference>
<dbReference type="GO" id="GO:0030145">
    <property type="term" value="F:manganese ion binding"/>
    <property type="evidence" value="ECO:0007669"/>
    <property type="project" value="InterPro"/>
</dbReference>
<dbReference type="Gene3D" id="2.60.120.10">
    <property type="entry name" value="Jelly Rolls"/>
    <property type="match status" value="1"/>
</dbReference>
<feature type="binding site" evidence="13">
    <location>
        <position position="461"/>
    </location>
    <ligand>
        <name>Mn(2+)</name>
        <dbReference type="ChEBI" id="CHEBI:29035"/>
    </ligand>
</feature>
<dbReference type="InterPro" id="IPR001929">
    <property type="entry name" value="Germin"/>
</dbReference>
<dbReference type="Proteomes" id="UP000734854">
    <property type="component" value="Unassembled WGS sequence"/>
</dbReference>
<name>A0A8J5ESQ6_ZINOF</name>
<evidence type="ECO:0000256" key="2">
    <source>
        <dbReference type="ARBA" id="ARBA00004271"/>
    </source>
</evidence>
<keyword evidence="5" id="KW-0052">Apoplast</keyword>
<comment type="similarity">
    <text evidence="3">Belongs to the germin family.</text>
</comment>
<evidence type="ECO:0000256" key="6">
    <source>
        <dbReference type="ARBA" id="ARBA00022525"/>
    </source>
</evidence>
<dbReference type="InterPro" id="IPR006045">
    <property type="entry name" value="Cupin_1"/>
</dbReference>
<keyword evidence="7 12" id="KW-0479">Metal-binding</keyword>
<evidence type="ECO:0000256" key="1">
    <source>
        <dbReference type="ARBA" id="ARBA00003629"/>
    </source>
</evidence>
<dbReference type="CDD" id="cd07573">
    <property type="entry name" value="CPA"/>
    <property type="match status" value="1"/>
</dbReference>
<keyword evidence="10" id="KW-0325">Glycoprotein</keyword>
<evidence type="ECO:0000256" key="11">
    <source>
        <dbReference type="ARBA" id="ARBA00023211"/>
    </source>
</evidence>
<evidence type="ECO:0000256" key="12">
    <source>
        <dbReference type="PIRSR" id="PIRSR601929-1"/>
    </source>
</evidence>
<evidence type="ECO:0000256" key="8">
    <source>
        <dbReference type="ARBA" id="ARBA00022729"/>
    </source>
</evidence>
<keyword evidence="16" id="KW-1185">Reference proteome</keyword>